<feature type="compositionally biased region" description="Low complexity" evidence="1">
    <location>
        <begin position="602"/>
        <end position="616"/>
    </location>
</feature>
<gene>
    <name evidence="2" type="ORF">M427DRAFT_246920</name>
</gene>
<reference evidence="2 3" key="1">
    <citation type="journal article" date="2015" name="Genome Biol. Evol.">
        <title>Phylogenomic analyses indicate that early fungi evolved digesting cell walls of algal ancestors of land plants.</title>
        <authorList>
            <person name="Chang Y."/>
            <person name="Wang S."/>
            <person name="Sekimoto S."/>
            <person name="Aerts A.L."/>
            <person name="Choi C."/>
            <person name="Clum A."/>
            <person name="LaButti K.M."/>
            <person name="Lindquist E.A."/>
            <person name="Yee Ngan C."/>
            <person name="Ohm R.A."/>
            <person name="Salamov A.A."/>
            <person name="Grigoriev I.V."/>
            <person name="Spatafora J.W."/>
            <person name="Berbee M.L."/>
        </authorList>
    </citation>
    <scope>NUCLEOTIDE SEQUENCE [LARGE SCALE GENOMIC DNA]</scope>
    <source>
        <strain evidence="2 3">JEL478</strain>
    </source>
</reference>
<dbReference type="EMBL" id="KQ965745">
    <property type="protein sequence ID" value="KXS17824.1"/>
    <property type="molecule type" value="Genomic_DNA"/>
</dbReference>
<feature type="compositionally biased region" description="Basic and acidic residues" evidence="1">
    <location>
        <begin position="288"/>
        <end position="299"/>
    </location>
</feature>
<dbReference type="AlphaFoldDB" id="A0A139AMM8"/>
<evidence type="ECO:0000256" key="1">
    <source>
        <dbReference type="SAM" id="MobiDB-lite"/>
    </source>
</evidence>
<protein>
    <submittedName>
        <fullName evidence="2">Uncharacterized protein</fullName>
    </submittedName>
</protein>
<organism evidence="2 3">
    <name type="scientific">Gonapodya prolifera (strain JEL478)</name>
    <name type="common">Monoblepharis prolifera</name>
    <dbReference type="NCBI Taxonomy" id="1344416"/>
    <lineage>
        <taxon>Eukaryota</taxon>
        <taxon>Fungi</taxon>
        <taxon>Fungi incertae sedis</taxon>
        <taxon>Chytridiomycota</taxon>
        <taxon>Chytridiomycota incertae sedis</taxon>
        <taxon>Monoblepharidomycetes</taxon>
        <taxon>Monoblepharidales</taxon>
        <taxon>Gonapodyaceae</taxon>
        <taxon>Gonapodya</taxon>
    </lineage>
</organism>
<feature type="compositionally biased region" description="Low complexity" evidence="1">
    <location>
        <begin position="405"/>
        <end position="424"/>
    </location>
</feature>
<feature type="compositionally biased region" description="Basic and acidic residues" evidence="1">
    <location>
        <begin position="683"/>
        <end position="721"/>
    </location>
</feature>
<dbReference type="Proteomes" id="UP000070544">
    <property type="component" value="Unassembled WGS sequence"/>
</dbReference>
<feature type="region of interest" description="Disordered" evidence="1">
    <location>
        <begin position="74"/>
        <end position="488"/>
    </location>
</feature>
<feature type="compositionally biased region" description="Polar residues" evidence="1">
    <location>
        <begin position="556"/>
        <end position="565"/>
    </location>
</feature>
<feature type="compositionally biased region" description="Low complexity" evidence="1">
    <location>
        <begin position="147"/>
        <end position="171"/>
    </location>
</feature>
<keyword evidence="3" id="KW-1185">Reference proteome</keyword>
<proteinExistence type="predicted"/>
<feature type="compositionally biased region" description="Polar residues" evidence="1">
    <location>
        <begin position="527"/>
        <end position="539"/>
    </location>
</feature>
<feature type="region of interest" description="Disordered" evidence="1">
    <location>
        <begin position="1"/>
        <end position="57"/>
    </location>
</feature>
<name>A0A139AMM8_GONPJ</name>
<feature type="compositionally biased region" description="Basic and acidic residues" evidence="1">
    <location>
        <begin position="328"/>
        <end position="344"/>
    </location>
</feature>
<feature type="compositionally biased region" description="Basic residues" evidence="1">
    <location>
        <begin position="1"/>
        <end position="11"/>
    </location>
</feature>
<evidence type="ECO:0000313" key="3">
    <source>
        <dbReference type="Proteomes" id="UP000070544"/>
    </source>
</evidence>
<feature type="compositionally biased region" description="Basic and acidic residues" evidence="1">
    <location>
        <begin position="540"/>
        <end position="550"/>
    </location>
</feature>
<feature type="compositionally biased region" description="Low complexity" evidence="1">
    <location>
        <begin position="201"/>
        <end position="217"/>
    </location>
</feature>
<dbReference type="OMA" id="HEVSHTR"/>
<feature type="region of interest" description="Disordered" evidence="1">
    <location>
        <begin position="634"/>
        <end position="727"/>
    </location>
</feature>
<sequence length="727" mass="76555">MADKSGKKRFKWSGLFGFGGPEGPQLGSGGLESSLPTHHEVSHTRSTSGSAVGGGSGGGVAGFFGSLGSASGLSAIPGSSPAREPPSQGNANGSPRLHLNLHPTESLSLYSGAGTGPKDSSHTPPTRGHAYSLSLGAPTGDSLAMVPSSGPSYLYSQSSVPSTLPISSSSRRLSDAPDVIPPRHISARGLRQSQANPSAPPTTGSLSLSTSHSSVLPSKPPQLPNTIYSSTSLNYTPTNPYLLSRPDQPQSGSLEPEPFDRALPPIPASGPPFDADGFHRSSAQPLIYERDRDRGDRPSPRRGRNPNLPAPLFLAASPDPNAGLQPPRTRDRRVTSESEPDRTPSRNNRFSLPFLSSPTPPESPTTASASRSGSSPSPRTPQATGATSTTSPPSPKLLSANSVGALSSTSSPKSSAATLAASSPAVPPPPSSSLTVPGAKFQSPPSPTTAEAEESSKSRSRPLSWLGVSRRSTSRERSPQPSFRRSFGDLDSAISALTKPWTFGLSSKPAAADITPPDADRGRQRARTTSAKMTVISQSKPDRAVGKSKADAPLFVQQSPSTLTRQPDFASPVPPPRNRRTTAQDRSTSRNRDGRERTAEFSYLSPTSSVSPTSPISLHKALPATPIADLTFATAKPSFSGPKPAVDLHRSNTNKEVTQKPRTRTQPHEEEVTQPVWTPTVPSRKERDAPRTEEKAGLAEYEREKPAAVSQDHERKGEGRFLRSSKV</sequence>
<feature type="compositionally biased region" description="Gly residues" evidence="1">
    <location>
        <begin position="16"/>
        <end position="30"/>
    </location>
</feature>
<evidence type="ECO:0000313" key="2">
    <source>
        <dbReference type="EMBL" id="KXS17824.1"/>
    </source>
</evidence>
<accession>A0A139AMM8</accession>
<feature type="compositionally biased region" description="Low complexity" evidence="1">
    <location>
        <begin position="364"/>
        <end position="391"/>
    </location>
</feature>
<feature type="compositionally biased region" description="Polar residues" evidence="1">
    <location>
        <begin position="224"/>
        <end position="253"/>
    </location>
</feature>
<feature type="region of interest" description="Disordered" evidence="1">
    <location>
        <begin position="501"/>
        <end position="616"/>
    </location>
</feature>
<feature type="compositionally biased region" description="Basic and acidic residues" evidence="1">
    <location>
        <begin position="587"/>
        <end position="599"/>
    </location>
</feature>